<dbReference type="OrthoDB" id="9812625at2"/>
<dbReference type="GeneID" id="31489495"/>
<dbReference type="Proteomes" id="UP000002361">
    <property type="component" value="Chromosome"/>
</dbReference>
<name>D5ANF5_RHOCB</name>
<dbReference type="EMBL" id="CP001312">
    <property type="protein sequence ID" value="ADE84309.1"/>
    <property type="molecule type" value="Genomic_DNA"/>
</dbReference>
<dbReference type="RefSeq" id="WP_013066288.1">
    <property type="nucleotide sequence ID" value="NC_014034.1"/>
</dbReference>
<organism evidence="5 6">
    <name type="scientific">Rhodobacter capsulatus (strain ATCC BAA-309 / NBRC 16581 / SB1003)</name>
    <dbReference type="NCBI Taxonomy" id="272942"/>
    <lineage>
        <taxon>Bacteria</taxon>
        <taxon>Pseudomonadati</taxon>
        <taxon>Pseudomonadota</taxon>
        <taxon>Alphaproteobacteria</taxon>
        <taxon>Rhodobacterales</taxon>
        <taxon>Rhodobacter group</taxon>
        <taxon>Rhodobacter</taxon>
    </lineage>
</organism>
<dbReference type="Gene3D" id="3.40.309.10">
    <property type="entry name" value="Aldehyde Dehydrogenase, Chain A, domain 2"/>
    <property type="match status" value="1"/>
</dbReference>
<reference evidence="5 6" key="2">
    <citation type="journal article" date="2010" name="J. Bacteriol.">
        <title>Complete genome sequence of the photosynthetic purple nonsulfur bacterium Rhodobacter capsulatus SB 1003.</title>
        <authorList>
            <person name="Strnad H."/>
            <person name="Lapidus A."/>
            <person name="Paces J."/>
            <person name="Ulbrich P."/>
            <person name="Vlcek C."/>
            <person name="Paces V."/>
            <person name="Haselkorn R."/>
        </authorList>
    </citation>
    <scope>NUCLEOTIDE SEQUENCE [LARGE SCALE GENOMIC DNA]</scope>
    <source>
        <strain evidence="6">ATCC BAA-309 / NBRC 16581 / SB1003</strain>
    </source>
</reference>
<evidence type="ECO:0000259" key="4">
    <source>
        <dbReference type="Pfam" id="PF00171"/>
    </source>
</evidence>
<dbReference type="Pfam" id="PF00171">
    <property type="entry name" value="Aldedh"/>
    <property type="match status" value="2"/>
</dbReference>
<evidence type="ECO:0000313" key="6">
    <source>
        <dbReference type="Proteomes" id="UP000002361"/>
    </source>
</evidence>
<dbReference type="AlphaFoldDB" id="D5ANF5"/>
<feature type="domain" description="Aldehyde dehydrogenase" evidence="4">
    <location>
        <begin position="538"/>
        <end position="746"/>
    </location>
</feature>
<dbReference type="GO" id="GO:0016620">
    <property type="term" value="F:oxidoreductase activity, acting on the aldehyde or oxo group of donors, NAD or NADP as acceptor"/>
    <property type="evidence" value="ECO:0007669"/>
    <property type="project" value="InterPro"/>
</dbReference>
<dbReference type="InterPro" id="IPR016162">
    <property type="entry name" value="Ald_DH_N"/>
</dbReference>
<proteinExistence type="inferred from homology"/>
<protein>
    <submittedName>
        <fullName evidence="5">Aldehyde dehydrogenase family protein</fullName>
        <ecNumber evidence="5">1.2.1.-</ecNumber>
    </submittedName>
</protein>
<keyword evidence="6" id="KW-1185">Reference proteome</keyword>
<comment type="similarity">
    <text evidence="1">Belongs to the aldehyde dehydrogenase family.</text>
</comment>
<dbReference type="STRING" id="272942.RCAP_rcc00544"/>
<feature type="region of interest" description="Disordered" evidence="3">
    <location>
        <begin position="485"/>
        <end position="506"/>
    </location>
</feature>
<dbReference type="eggNOG" id="COG1012">
    <property type="taxonomic scope" value="Bacteria"/>
</dbReference>
<sequence length="779" mass="80263">MPSVNDILTTMDYGPAPEAAGEVMGWLQARGRFGHLIGGAMTAPGPQLAVHNPATDEPLAEVTRGSAADVTAAVAAARAAAPGWTALSGHERAKWLYALARNLQKREAFLRILEVLDTGKPIRECRDIDLPLAIREVYHHAGWAELCAGEFPGLEPLGVVGAILPSGCPLPGLLRTLAPALAAGNTVVVKPAEETPLSALALAEICLEIGLPAGVLNIVTGDGATGAALVAAEVDKIAFTGATDIGRAIRKATAGSGKALGLELGGQSPVLVFADADLDAAVEGVVTAAWTGQGESSAGGARILVAEAVAERFTARLTARMEKLRLGDPLDKGTDIGALVSAAQRDRVLALLARGVAAGARLLQSSAPLPAQGNFVAPGLLLDAQPTNPCVTEDGLGPIATLASFRTPAEAIALANASRQGRAASVWSENITLAQDVAAKLATGTVWINSHGTADAAAPSDGKRESGLGRTGGRAALRAFLRPPAAAPQPEAPAPDFSAAPCPDPALPQPIDRTAKLYIGGAQKRPEGGHSWRVTHAGREIGLAPLGGRKDIRNAVEAAHKASGWSKLTGAARAQVLYFLAENLSLRAAEFEARLAESGDDPAEVAQTIRLAFRAAALADKIAGAVIQTKPQMLTLTRPEPWGVLGIACANRQPLLGLAALVLPAIAAGNRVVAIPAMAQPLVAADFAQVLDTSDVRGGVVNLISGPREDLAQVLAGHDDVAALWYAGTPEGAARVERDSAANLKATWCPTARDWAAQDLRETLTQATQTKTIWVPYGI</sequence>
<reference key="1">
    <citation type="submission" date="2008-12" db="EMBL/GenBank/DDBJ databases">
        <title>Complete genome sequence of Rhodobacter capsulatus SB1003.</title>
        <authorList>
            <person name="Strnad H."/>
            <person name="Lapidus A."/>
            <person name="Vlcek C."/>
            <person name="Ulbrich P."/>
            <person name="Paces J."/>
            <person name="Maltsev N."/>
            <person name="Kumar V."/>
            <person name="Kogan Y."/>
            <person name="Milgram A."/>
            <person name="Rebrekov D."/>
            <person name="Mazur M."/>
            <person name="Cox R."/>
            <person name="Kyrpides N."/>
            <person name="Kolar M."/>
            <person name="Sachova J."/>
            <person name="Ridl J."/>
            <person name="Ivanova N."/>
            <person name="Kapatral V."/>
            <person name="Los T."/>
            <person name="Lykidis A."/>
            <person name="Mikhailova N."/>
            <person name="Reznik G."/>
            <person name="Vasieva O."/>
            <person name="Fonstein M."/>
            <person name="Paces V."/>
            <person name="Haselkorn R."/>
        </authorList>
    </citation>
    <scope>NUCLEOTIDE SEQUENCE</scope>
    <source>
        <strain>SB1003</strain>
    </source>
</reference>
<dbReference type="HOGENOM" id="CLU_018339_0_0_5"/>
<dbReference type="KEGG" id="rcp:RCAP_rcc00544"/>
<dbReference type="Gene3D" id="3.40.605.10">
    <property type="entry name" value="Aldehyde Dehydrogenase, Chain A, domain 1"/>
    <property type="match status" value="2"/>
</dbReference>
<dbReference type="SUPFAM" id="SSF53720">
    <property type="entry name" value="ALDH-like"/>
    <property type="match status" value="2"/>
</dbReference>
<evidence type="ECO:0000256" key="2">
    <source>
        <dbReference type="ARBA" id="ARBA00023002"/>
    </source>
</evidence>
<evidence type="ECO:0000313" key="5">
    <source>
        <dbReference type="EMBL" id="ADE84309.1"/>
    </source>
</evidence>
<keyword evidence="2 5" id="KW-0560">Oxidoreductase</keyword>
<dbReference type="PANTHER" id="PTHR11699">
    <property type="entry name" value="ALDEHYDE DEHYDROGENASE-RELATED"/>
    <property type="match status" value="1"/>
</dbReference>
<dbReference type="InterPro" id="IPR016161">
    <property type="entry name" value="Ald_DH/histidinol_DH"/>
</dbReference>
<dbReference type="InterPro" id="IPR016163">
    <property type="entry name" value="Ald_DH_C"/>
</dbReference>
<evidence type="ECO:0000256" key="1">
    <source>
        <dbReference type="ARBA" id="ARBA00009986"/>
    </source>
</evidence>
<dbReference type="FunFam" id="3.40.605.10:FF:000007">
    <property type="entry name" value="NAD/NADP-dependent betaine aldehyde dehydrogenase"/>
    <property type="match status" value="1"/>
</dbReference>
<feature type="domain" description="Aldehyde dehydrogenase" evidence="4">
    <location>
        <begin position="47"/>
        <end position="482"/>
    </location>
</feature>
<dbReference type="InterPro" id="IPR015590">
    <property type="entry name" value="Aldehyde_DH_dom"/>
</dbReference>
<dbReference type="EC" id="1.2.1.-" evidence="5"/>
<gene>
    <name evidence="5" type="ordered locus">RCAP_rcc00544</name>
</gene>
<accession>D5ANF5</accession>
<evidence type="ECO:0000256" key="3">
    <source>
        <dbReference type="SAM" id="MobiDB-lite"/>
    </source>
</evidence>